<keyword evidence="2" id="KW-0813">Transport</keyword>
<proteinExistence type="inferred from homology"/>
<sequence length="305" mass="34772">MYIIFRHLSNYYMKGRYLVSIEITNLSKSFNKRERVLDSINMNIKNGEIVGLVGPNGAGKTTLMKIISGLIVQYSGEIKFSQEEYTQLGSLIEKPKYFPNKNGYYNLKYFSELYSDKDNNIEEIIHSLQMENYLSKKVKDYSLGMKQRLGIALALLNNPNYLILDEPTNGMDPNGIKSILKYIKGVTEKKNIGVLLSSHILDDVADISDRVYLINKGQIIDEYSSSITPEKTIKFTFNQETIIEATKILSYFGLVEKTLNTVSLTTDKDLNILLEKLGEKSIYPQGINVKKDTLEDFYFKNIGAE</sequence>
<reference evidence="6 7" key="1">
    <citation type="submission" date="2017-09" db="EMBL/GenBank/DDBJ databases">
        <title>Large-scale bioinformatics analysis of Bacillus genomes uncovers conserved roles of natural products in bacterial physiology.</title>
        <authorList>
            <consortium name="Agbiome Team Llc"/>
            <person name="Bleich R.M."/>
            <person name="Grubbs K.J."/>
            <person name="Santa Maria K.C."/>
            <person name="Allen S.E."/>
            <person name="Farag S."/>
            <person name="Shank E.A."/>
            <person name="Bowers A."/>
        </authorList>
    </citation>
    <scope>NUCLEOTIDE SEQUENCE [LARGE SCALE GENOMIC DNA]</scope>
    <source>
        <strain evidence="6 7">AFS060060</strain>
    </source>
</reference>
<dbReference type="PROSITE" id="PS00211">
    <property type="entry name" value="ABC_TRANSPORTER_1"/>
    <property type="match status" value="1"/>
</dbReference>
<evidence type="ECO:0000259" key="5">
    <source>
        <dbReference type="PROSITE" id="PS50893"/>
    </source>
</evidence>
<gene>
    <name evidence="6" type="ORF">COK99_29210</name>
</gene>
<name>A0A9X7GB81_BACTU</name>
<evidence type="ECO:0000256" key="1">
    <source>
        <dbReference type="ARBA" id="ARBA00005417"/>
    </source>
</evidence>
<dbReference type="InterPro" id="IPR003439">
    <property type="entry name" value="ABC_transporter-like_ATP-bd"/>
</dbReference>
<dbReference type="InterPro" id="IPR003593">
    <property type="entry name" value="AAA+_ATPase"/>
</dbReference>
<comment type="caution">
    <text evidence="6">The sequence shown here is derived from an EMBL/GenBank/DDBJ whole genome shotgun (WGS) entry which is preliminary data.</text>
</comment>
<dbReference type="InterPro" id="IPR050763">
    <property type="entry name" value="ABC_transporter_ATP-binding"/>
</dbReference>
<dbReference type="AlphaFoldDB" id="A0A9X7GB81"/>
<comment type="similarity">
    <text evidence="1">Belongs to the ABC transporter superfamily.</text>
</comment>
<keyword evidence="3" id="KW-0547">Nucleotide-binding</keyword>
<dbReference type="InterPro" id="IPR027417">
    <property type="entry name" value="P-loop_NTPase"/>
</dbReference>
<dbReference type="Proteomes" id="UP000223366">
    <property type="component" value="Unassembled WGS sequence"/>
</dbReference>
<evidence type="ECO:0000256" key="3">
    <source>
        <dbReference type="ARBA" id="ARBA00022741"/>
    </source>
</evidence>
<dbReference type="GO" id="GO:0005524">
    <property type="term" value="F:ATP binding"/>
    <property type="evidence" value="ECO:0007669"/>
    <property type="project" value="UniProtKB-KW"/>
</dbReference>
<evidence type="ECO:0000313" key="6">
    <source>
        <dbReference type="EMBL" id="PFV25361.1"/>
    </source>
</evidence>
<dbReference type="InterPro" id="IPR017871">
    <property type="entry name" value="ABC_transporter-like_CS"/>
</dbReference>
<organism evidence="6 7">
    <name type="scientific">Bacillus thuringiensis</name>
    <dbReference type="NCBI Taxonomy" id="1428"/>
    <lineage>
        <taxon>Bacteria</taxon>
        <taxon>Bacillati</taxon>
        <taxon>Bacillota</taxon>
        <taxon>Bacilli</taxon>
        <taxon>Bacillales</taxon>
        <taxon>Bacillaceae</taxon>
        <taxon>Bacillus</taxon>
        <taxon>Bacillus cereus group</taxon>
    </lineage>
</organism>
<dbReference type="SUPFAM" id="SSF52540">
    <property type="entry name" value="P-loop containing nucleoside triphosphate hydrolases"/>
    <property type="match status" value="1"/>
</dbReference>
<evidence type="ECO:0000256" key="4">
    <source>
        <dbReference type="ARBA" id="ARBA00022840"/>
    </source>
</evidence>
<protein>
    <recommendedName>
        <fullName evidence="5">ABC transporter domain-containing protein</fullName>
    </recommendedName>
</protein>
<dbReference type="Pfam" id="PF00005">
    <property type="entry name" value="ABC_tran"/>
    <property type="match status" value="1"/>
</dbReference>
<keyword evidence="4" id="KW-0067">ATP-binding</keyword>
<dbReference type="PROSITE" id="PS50893">
    <property type="entry name" value="ABC_TRANSPORTER_2"/>
    <property type="match status" value="1"/>
</dbReference>
<evidence type="ECO:0000256" key="2">
    <source>
        <dbReference type="ARBA" id="ARBA00022448"/>
    </source>
</evidence>
<dbReference type="PANTHER" id="PTHR42711:SF5">
    <property type="entry name" value="ABC TRANSPORTER ATP-BINDING PROTEIN NATA"/>
    <property type="match status" value="1"/>
</dbReference>
<accession>A0A9X7GB81</accession>
<dbReference type="PANTHER" id="PTHR42711">
    <property type="entry name" value="ABC TRANSPORTER ATP-BINDING PROTEIN"/>
    <property type="match status" value="1"/>
</dbReference>
<evidence type="ECO:0000313" key="7">
    <source>
        <dbReference type="Proteomes" id="UP000223366"/>
    </source>
</evidence>
<dbReference type="EMBL" id="NVDU01000093">
    <property type="protein sequence ID" value="PFV25361.1"/>
    <property type="molecule type" value="Genomic_DNA"/>
</dbReference>
<dbReference type="Gene3D" id="3.40.50.300">
    <property type="entry name" value="P-loop containing nucleotide triphosphate hydrolases"/>
    <property type="match status" value="1"/>
</dbReference>
<dbReference type="SMART" id="SM00382">
    <property type="entry name" value="AAA"/>
    <property type="match status" value="1"/>
</dbReference>
<feature type="domain" description="ABC transporter" evidence="5">
    <location>
        <begin position="21"/>
        <end position="241"/>
    </location>
</feature>
<dbReference type="GO" id="GO:0016887">
    <property type="term" value="F:ATP hydrolysis activity"/>
    <property type="evidence" value="ECO:0007669"/>
    <property type="project" value="InterPro"/>
</dbReference>